<dbReference type="PANTHER" id="PTHR38926:SF5">
    <property type="entry name" value="F-BOX AND LEUCINE-RICH REPEAT PROTEIN 6"/>
    <property type="match status" value="1"/>
</dbReference>
<dbReference type="EMBL" id="JAACJM010000009">
    <property type="protein sequence ID" value="KAF5371282.1"/>
    <property type="molecule type" value="Genomic_DNA"/>
</dbReference>
<dbReference type="InterPro" id="IPR032675">
    <property type="entry name" value="LRR_dom_sf"/>
</dbReference>
<evidence type="ECO:0000313" key="2">
    <source>
        <dbReference type="EMBL" id="KAF5371282.1"/>
    </source>
</evidence>
<organism evidence="2 3">
    <name type="scientific">Tetrapyrgos nigripes</name>
    <dbReference type="NCBI Taxonomy" id="182062"/>
    <lineage>
        <taxon>Eukaryota</taxon>
        <taxon>Fungi</taxon>
        <taxon>Dikarya</taxon>
        <taxon>Basidiomycota</taxon>
        <taxon>Agaricomycotina</taxon>
        <taxon>Agaricomycetes</taxon>
        <taxon>Agaricomycetidae</taxon>
        <taxon>Agaricales</taxon>
        <taxon>Marasmiineae</taxon>
        <taxon>Marasmiaceae</taxon>
        <taxon>Tetrapyrgos</taxon>
    </lineage>
</organism>
<proteinExistence type="predicted"/>
<dbReference type="PANTHER" id="PTHR38926">
    <property type="entry name" value="F-BOX DOMAIN CONTAINING PROTEIN, EXPRESSED"/>
    <property type="match status" value="1"/>
</dbReference>
<keyword evidence="1" id="KW-0175">Coiled coil</keyword>
<dbReference type="Proteomes" id="UP000559256">
    <property type="component" value="Unassembled WGS sequence"/>
</dbReference>
<sequence length="576" mass="65045">MSFTSLCVKCRSAFVDESSETPPSINTVRSQLRSGYHLSKGDITQLFTLMEQTERDMERIGAKITVLEEMKKRLEVQRKVLEKHVDECRGLLSPIRQLPVEILEIFFSHYCSGSPSLIVGSRGIENIGPLVLSSVCKLWRDTSLNRTSLWSRIDVNLAAIKKQRITELIRLYLERSSPSPLTLNISWVVDTNSERRRRGRTTKQQGQLTLSLLSILETASRWQSVSFGFTSGLIWNVIPKKHDSVRFDALRDLDLLESSFTSDGDFVDFFLSTPSLQSLKLSEFCLKYPFPFSQLKALTILDPFAVGSRDICHVFTACPALEELVLEPTYIGLDLTILSPFPQITHPNLRALTLRMRRCDSLLTLVSSLTVPNLKSLTLMGDIPASQVMDDPKWRIWKESLKAMLLRSSCRLENLTMGAAAVKADKDLLEILALVPTVTHLILIHFHFVSNHFLRALTLDHSSSTSLDTAILPNLTHLDLTVFLHDGVNRCPQPDQEILFSMIKSRCRGSHLRDFGLAARVAHGDASAESWVQVFISRVKLRLDELEEVGLRWALDLPLTDRNRSIYNSVALCIES</sequence>
<accession>A0A8H5GUQ3</accession>
<dbReference type="SUPFAM" id="SSF52047">
    <property type="entry name" value="RNI-like"/>
    <property type="match status" value="1"/>
</dbReference>
<gene>
    <name evidence="2" type="ORF">D9758_004179</name>
</gene>
<keyword evidence="3" id="KW-1185">Reference proteome</keyword>
<reference evidence="2 3" key="1">
    <citation type="journal article" date="2020" name="ISME J.">
        <title>Uncovering the hidden diversity of litter-decomposition mechanisms in mushroom-forming fungi.</title>
        <authorList>
            <person name="Floudas D."/>
            <person name="Bentzer J."/>
            <person name="Ahren D."/>
            <person name="Johansson T."/>
            <person name="Persson P."/>
            <person name="Tunlid A."/>
        </authorList>
    </citation>
    <scope>NUCLEOTIDE SEQUENCE [LARGE SCALE GENOMIC DNA]</scope>
    <source>
        <strain evidence="2 3">CBS 291.85</strain>
    </source>
</reference>
<protein>
    <recommendedName>
        <fullName evidence="4">F-box domain-containing protein</fullName>
    </recommendedName>
</protein>
<dbReference type="OrthoDB" id="3217549at2759"/>
<feature type="coiled-coil region" evidence="1">
    <location>
        <begin position="50"/>
        <end position="87"/>
    </location>
</feature>
<evidence type="ECO:0008006" key="4">
    <source>
        <dbReference type="Google" id="ProtNLM"/>
    </source>
</evidence>
<evidence type="ECO:0000313" key="3">
    <source>
        <dbReference type="Proteomes" id="UP000559256"/>
    </source>
</evidence>
<dbReference type="AlphaFoldDB" id="A0A8H5GUQ3"/>
<dbReference type="Gene3D" id="3.80.10.10">
    <property type="entry name" value="Ribonuclease Inhibitor"/>
    <property type="match status" value="1"/>
</dbReference>
<name>A0A8H5GUQ3_9AGAR</name>
<evidence type="ECO:0000256" key="1">
    <source>
        <dbReference type="SAM" id="Coils"/>
    </source>
</evidence>
<comment type="caution">
    <text evidence="2">The sequence shown here is derived from an EMBL/GenBank/DDBJ whole genome shotgun (WGS) entry which is preliminary data.</text>
</comment>